<dbReference type="AlphaFoldDB" id="A0A165XMG9"/>
<reference evidence="2 3" key="1">
    <citation type="journal article" date="2016" name="Mol. Biol. Evol.">
        <title>Comparative Genomics of Early-Diverging Mushroom-Forming Fungi Provides Insights into the Origins of Lignocellulose Decay Capabilities.</title>
        <authorList>
            <person name="Nagy L.G."/>
            <person name="Riley R."/>
            <person name="Tritt A."/>
            <person name="Adam C."/>
            <person name="Daum C."/>
            <person name="Floudas D."/>
            <person name="Sun H."/>
            <person name="Yadav J.S."/>
            <person name="Pangilinan J."/>
            <person name="Larsson K.H."/>
            <person name="Matsuura K."/>
            <person name="Barry K."/>
            <person name="Labutti K."/>
            <person name="Kuo R."/>
            <person name="Ohm R.A."/>
            <person name="Bhattacharya S.S."/>
            <person name="Shirouzu T."/>
            <person name="Yoshinaga Y."/>
            <person name="Martin F.M."/>
            <person name="Grigoriev I.V."/>
            <person name="Hibbett D.S."/>
        </authorList>
    </citation>
    <scope>NUCLEOTIDE SEQUENCE [LARGE SCALE GENOMIC DNA]</scope>
    <source>
        <strain evidence="2 3">HHB10207 ss-3</strain>
    </source>
</reference>
<evidence type="ECO:0000313" key="3">
    <source>
        <dbReference type="Proteomes" id="UP000076798"/>
    </source>
</evidence>
<feature type="region of interest" description="Disordered" evidence="1">
    <location>
        <begin position="1"/>
        <end position="69"/>
    </location>
</feature>
<keyword evidence="3" id="KW-1185">Reference proteome</keyword>
<feature type="compositionally biased region" description="Low complexity" evidence="1">
    <location>
        <begin position="15"/>
        <end position="42"/>
    </location>
</feature>
<protein>
    <recommendedName>
        <fullName evidence="4">WW domain-containing protein</fullName>
    </recommendedName>
</protein>
<evidence type="ECO:0008006" key="4">
    <source>
        <dbReference type="Google" id="ProtNLM"/>
    </source>
</evidence>
<accession>A0A165XMG9</accession>
<name>A0A165XMG9_9AGAM</name>
<evidence type="ECO:0000256" key="1">
    <source>
        <dbReference type="SAM" id="MobiDB-lite"/>
    </source>
</evidence>
<sequence length="261" mass="28696">MRNSTDAGAVPDATASDSNIPASPSSSQSSLLVAASSIAPSIRTSTEENRGKQTPPPYAPSSLRCITPQSNTRYGKRPLAFENQPRHLQIPGGMPAYLDSGVAPAPEGWTQLHHPEGPSYWYHRDESVVTEANMGDPMTCVMVSQWICQIAILVEIYGIVLQPSIELVLQPDEDNETCGYYFVDHVSRTIFWIETTTTIDQDIAPVTSVSHLKLALTQNYYTHVEYFCMHIKLPESVRNELVAILSHACVGENASREACSM</sequence>
<dbReference type="EMBL" id="KV428347">
    <property type="protein sequence ID" value="KZT32347.1"/>
    <property type="molecule type" value="Genomic_DNA"/>
</dbReference>
<organism evidence="2 3">
    <name type="scientific">Sistotremastrum suecicum HHB10207 ss-3</name>
    <dbReference type="NCBI Taxonomy" id="1314776"/>
    <lineage>
        <taxon>Eukaryota</taxon>
        <taxon>Fungi</taxon>
        <taxon>Dikarya</taxon>
        <taxon>Basidiomycota</taxon>
        <taxon>Agaricomycotina</taxon>
        <taxon>Agaricomycetes</taxon>
        <taxon>Sistotremastrales</taxon>
        <taxon>Sistotremastraceae</taxon>
        <taxon>Sistotremastrum</taxon>
    </lineage>
</organism>
<dbReference type="OrthoDB" id="2674421at2759"/>
<gene>
    <name evidence="2" type="ORF">SISSUDRAFT_1037809</name>
</gene>
<proteinExistence type="predicted"/>
<evidence type="ECO:0000313" key="2">
    <source>
        <dbReference type="EMBL" id="KZT32347.1"/>
    </source>
</evidence>
<dbReference type="Proteomes" id="UP000076798">
    <property type="component" value="Unassembled WGS sequence"/>
</dbReference>